<dbReference type="NCBIfam" id="TIGR01777">
    <property type="entry name" value="yfcH"/>
    <property type="match status" value="1"/>
</dbReference>
<dbReference type="CDD" id="cd05242">
    <property type="entry name" value="SDR_a8"/>
    <property type="match status" value="1"/>
</dbReference>
<dbReference type="Pfam" id="PF08338">
    <property type="entry name" value="DUF1731"/>
    <property type="match status" value="1"/>
</dbReference>
<dbReference type="AlphaFoldDB" id="A0A100VIM3"/>
<dbReference type="SUPFAM" id="SSF51735">
    <property type="entry name" value="NAD(P)-binding Rossmann-fold domains"/>
    <property type="match status" value="1"/>
</dbReference>
<dbReference type="InterPro" id="IPR010099">
    <property type="entry name" value="SDR39U1"/>
</dbReference>
<evidence type="ECO:0000313" key="5">
    <source>
        <dbReference type="Proteomes" id="UP000069697"/>
    </source>
</evidence>
<comment type="similarity">
    <text evidence="1">Belongs to the NAD(P)-dependent epimerase/dehydratase family. SDR39U1 subfamily.</text>
</comment>
<evidence type="ECO:0000259" key="2">
    <source>
        <dbReference type="Pfam" id="PF01370"/>
    </source>
</evidence>
<dbReference type="RefSeq" id="WP_062833391.1">
    <property type="nucleotide sequence ID" value="NZ_BCNV01000001.1"/>
</dbReference>
<reference evidence="5" key="2">
    <citation type="submission" date="2016-01" db="EMBL/GenBank/DDBJ databases">
        <title>Draft Genome Sequence of Paenibacillus amylolyticus Heshi-A3 that Was Isolated from Fermented Rice Bran with Aging Salted Mackerel, Which Was Named Heshiko as Traditional Fermented Seafood in Japan.</title>
        <authorList>
            <person name="Akuzawa S."/>
            <person name="Nakagawa J."/>
            <person name="Kanekatsu T."/>
            <person name="Kubota E."/>
            <person name="Ohtake R."/>
            <person name="Suzuki T."/>
            <person name="Kanesaki Y."/>
        </authorList>
    </citation>
    <scope>NUCLEOTIDE SEQUENCE [LARGE SCALE GENOMIC DNA]</scope>
    <source>
        <strain evidence="5">Heshi-A3</strain>
    </source>
</reference>
<evidence type="ECO:0000313" key="4">
    <source>
        <dbReference type="EMBL" id="GAS80517.1"/>
    </source>
</evidence>
<comment type="caution">
    <text evidence="4">The sequence shown here is derived from an EMBL/GenBank/DDBJ whole genome shotgun (WGS) entry which is preliminary data.</text>
</comment>
<accession>A0A100VIM3</accession>
<feature type="domain" description="NAD-dependent epimerase/dehydratase" evidence="2">
    <location>
        <begin position="4"/>
        <end position="122"/>
    </location>
</feature>
<evidence type="ECO:0000256" key="1">
    <source>
        <dbReference type="ARBA" id="ARBA00009353"/>
    </source>
</evidence>
<dbReference type="InterPro" id="IPR001509">
    <property type="entry name" value="Epimerase_deHydtase"/>
</dbReference>
<protein>
    <recommendedName>
        <fullName evidence="6">TIGR01777 family protein</fullName>
    </recommendedName>
</protein>
<gene>
    <name evidence="4" type="ORF">PAHA3_0587</name>
</gene>
<dbReference type="Proteomes" id="UP000069697">
    <property type="component" value="Unassembled WGS sequence"/>
</dbReference>
<dbReference type="PANTHER" id="PTHR11092">
    <property type="entry name" value="SUGAR NUCLEOTIDE EPIMERASE RELATED"/>
    <property type="match status" value="1"/>
</dbReference>
<sequence length="296" mass="33241">MKKVVLAGGTGFVGQDFAQRFRKLGYEVLIISRQPGHIAWEDRAGIIGALEEAEMLINLAGKSVNCRYTEENRKVILESRTRTTRILGEAVLACNHPPELWINSSTATIYRHAEDRPMTEKEGEIGSGFSVDVAKAWEQAFFEFSLPSTRQIALRIAIVLGEGGVMVPMTNLVRFGLGGSQGAGTQQFSWIHIEDLFRMVIYLQEHPHLNGVFNASSPHPVTNRELMASLREQMGVRIGLPSPRWMLELGARFIQTETELVLKSRWVIPERLEREGFTFTYGTLDTALAEILNKKK</sequence>
<dbReference type="PANTHER" id="PTHR11092:SF0">
    <property type="entry name" value="EPIMERASE FAMILY PROTEIN SDR39U1"/>
    <property type="match status" value="1"/>
</dbReference>
<dbReference type="InterPro" id="IPR013549">
    <property type="entry name" value="DUF1731"/>
</dbReference>
<dbReference type="Gene3D" id="3.40.50.720">
    <property type="entry name" value="NAD(P)-binding Rossmann-like Domain"/>
    <property type="match status" value="1"/>
</dbReference>
<feature type="domain" description="DUF1731" evidence="3">
    <location>
        <begin position="243"/>
        <end position="291"/>
    </location>
</feature>
<organism evidence="4 5">
    <name type="scientific">Paenibacillus amylolyticus</name>
    <dbReference type="NCBI Taxonomy" id="1451"/>
    <lineage>
        <taxon>Bacteria</taxon>
        <taxon>Bacillati</taxon>
        <taxon>Bacillota</taxon>
        <taxon>Bacilli</taxon>
        <taxon>Bacillales</taxon>
        <taxon>Paenibacillaceae</taxon>
        <taxon>Paenibacillus</taxon>
    </lineage>
</organism>
<evidence type="ECO:0008006" key="6">
    <source>
        <dbReference type="Google" id="ProtNLM"/>
    </source>
</evidence>
<proteinExistence type="inferred from homology"/>
<dbReference type="InterPro" id="IPR036291">
    <property type="entry name" value="NAD(P)-bd_dom_sf"/>
</dbReference>
<name>A0A100VIM3_PAEAM</name>
<evidence type="ECO:0000259" key="3">
    <source>
        <dbReference type="Pfam" id="PF08338"/>
    </source>
</evidence>
<reference evidence="4 5" key="1">
    <citation type="journal article" date="2016" name="Genome Announc.">
        <title>Draft Genome Sequence of Paenibacillus amylolyticus Heshi-A3, Isolated from Fermented Rice Bran in a Japanese Fermented Seafood Dish.</title>
        <authorList>
            <person name="Akuzawa S."/>
            <person name="Nagaoka J."/>
            <person name="Kanekatsu M."/>
            <person name="Kubota E."/>
            <person name="Ohtake R."/>
            <person name="Suzuki T."/>
            <person name="Kanesaki Y."/>
        </authorList>
    </citation>
    <scope>NUCLEOTIDE SEQUENCE [LARGE SCALE GENOMIC DNA]</scope>
    <source>
        <strain evidence="4 5">Heshi-A3</strain>
    </source>
</reference>
<dbReference type="Pfam" id="PF01370">
    <property type="entry name" value="Epimerase"/>
    <property type="match status" value="1"/>
</dbReference>
<dbReference type="EMBL" id="BCNV01000001">
    <property type="protein sequence ID" value="GAS80517.1"/>
    <property type="molecule type" value="Genomic_DNA"/>
</dbReference>